<keyword evidence="2" id="KW-1185">Reference proteome</keyword>
<protein>
    <recommendedName>
        <fullName evidence="3">DUF2993 domain-containing protein</fullName>
    </recommendedName>
</protein>
<name>A0ABW2V223_9BACL</name>
<proteinExistence type="predicted"/>
<accession>A0ABW2V223</accession>
<dbReference type="Proteomes" id="UP001596528">
    <property type="component" value="Unassembled WGS sequence"/>
</dbReference>
<dbReference type="PROSITE" id="PS51257">
    <property type="entry name" value="PROKAR_LIPOPROTEIN"/>
    <property type="match status" value="1"/>
</dbReference>
<evidence type="ECO:0000313" key="2">
    <source>
        <dbReference type="Proteomes" id="UP001596528"/>
    </source>
</evidence>
<comment type="caution">
    <text evidence="1">The sequence shown here is derived from an EMBL/GenBank/DDBJ whole genome shotgun (WGS) entry which is preliminary data.</text>
</comment>
<reference evidence="2" key="1">
    <citation type="journal article" date="2019" name="Int. J. Syst. Evol. Microbiol.">
        <title>The Global Catalogue of Microorganisms (GCM) 10K type strain sequencing project: providing services to taxonomists for standard genome sequencing and annotation.</title>
        <authorList>
            <consortium name="The Broad Institute Genomics Platform"/>
            <consortium name="The Broad Institute Genome Sequencing Center for Infectious Disease"/>
            <person name="Wu L."/>
            <person name="Ma J."/>
        </authorList>
    </citation>
    <scope>NUCLEOTIDE SEQUENCE [LARGE SCALE GENOMIC DNA]</scope>
    <source>
        <strain evidence="2">JCM 18657</strain>
    </source>
</reference>
<dbReference type="EMBL" id="JBHTGQ010000004">
    <property type="protein sequence ID" value="MFC7748884.1"/>
    <property type="molecule type" value="Genomic_DNA"/>
</dbReference>
<gene>
    <name evidence="1" type="ORF">ACFQWB_02845</name>
</gene>
<sequence>MRARRILFGLIAGLFALAALACALLIYVRPDKELTLDYKPFKPRANLLQGLLTGNPELVLTESDIRSLVMAQLSANRRPRPGVEIVGADLRLDGDRVSADLNLRYRERADIGARLTFRLIWRDGVLTVRHEETNIKSLSVPASWFRVPDYSLPLAELLPAPIVIRDLQFRGKEIVLTLGLDR</sequence>
<evidence type="ECO:0000313" key="1">
    <source>
        <dbReference type="EMBL" id="MFC7748884.1"/>
    </source>
</evidence>
<dbReference type="RefSeq" id="WP_138788771.1">
    <property type="nucleotide sequence ID" value="NZ_JBHTGQ010000004.1"/>
</dbReference>
<organism evidence="1 2">
    <name type="scientific">Paenibacillus thermoaerophilus</name>
    <dbReference type="NCBI Taxonomy" id="1215385"/>
    <lineage>
        <taxon>Bacteria</taxon>
        <taxon>Bacillati</taxon>
        <taxon>Bacillota</taxon>
        <taxon>Bacilli</taxon>
        <taxon>Bacillales</taxon>
        <taxon>Paenibacillaceae</taxon>
        <taxon>Paenibacillus</taxon>
    </lineage>
</organism>
<evidence type="ECO:0008006" key="3">
    <source>
        <dbReference type="Google" id="ProtNLM"/>
    </source>
</evidence>